<dbReference type="PANTHER" id="PTHR42780">
    <property type="entry name" value="SOLEUCYL-TRNA SYNTHETASE"/>
    <property type="match status" value="1"/>
</dbReference>
<feature type="domain" description="Aminoacyl-tRNA synthetase class Ia" evidence="16">
    <location>
        <begin position="18"/>
        <end position="679"/>
    </location>
</feature>
<comment type="function">
    <text evidence="13 15">Catalyzes the attachment of isoleucine to tRNA(Ile). As IleRS can inadvertently accommodate and process structurally similar amino acids such as valine, to avoid such errors it has two additional distinct tRNA(Ile)-dependent editing activities. One activity is designated as 'pretransfer' editing and involves the hydrolysis of activated Val-AMP. The other activity is designated 'posttransfer' editing and involves deacylation of mischarged Val-tRNA(Ile).</text>
</comment>
<dbReference type="InterPro" id="IPR001412">
    <property type="entry name" value="aa-tRNA-synth_I_CS"/>
</dbReference>
<evidence type="ECO:0000259" key="17">
    <source>
        <dbReference type="Pfam" id="PF08264"/>
    </source>
</evidence>
<dbReference type="Pfam" id="PF08264">
    <property type="entry name" value="Anticodon_1"/>
    <property type="match status" value="1"/>
</dbReference>
<dbReference type="GO" id="GO:0000049">
    <property type="term" value="F:tRNA binding"/>
    <property type="evidence" value="ECO:0007669"/>
    <property type="project" value="InterPro"/>
</dbReference>
<dbReference type="FunFam" id="3.40.50.620:FF:000075">
    <property type="entry name" value="Isoleucine--tRNA ligase"/>
    <property type="match status" value="1"/>
</dbReference>
<keyword evidence="11 15" id="KW-0648">Protein biosynthesis</keyword>
<name>A0A1F5NNQ5_9BACT</name>
<dbReference type="GO" id="GO:0005737">
    <property type="term" value="C:cytoplasm"/>
    <property type="evidence" value="ECO:0007669"/>
    <property type="project" value="UniProtKB-SubCell"/>
</dbReference>
<evidence type="ECO:0000256" key="7">
    <source>
        <dbReference type="ARBA" id="ARBA00022723"/>
    </source>
</evidence>
<dbReference type="NCBIfam" id="TIGR00392">
    <property type="entry name" value="ileS"/>
    <property type="match status" value="1"/>
</dbReference>
<comment type="caution">
    <text evidence="18">The sequence shown here is derived from an EMBL/GenBank/DDBJ whole genome shotgun (WGS) entry which is preliminary data.</text>
</comment>
<dbReference type="STRING" id="1817824.A2751_05950"/>
<dbReference type="InterPro" id="IPR002300">
    <property type="entry name" value="aa-tRNA-synth_Ia"/>
</dbReference>
<evidence type="ECO:0000256" key="6">
    <source>
        <dbReference type="ARBA" id="ARBA00022598"/>
    </source>
</evidence>
<dbReference type="PROSITE" id="PS00178">
    <property type="entry name" value="AA_TRNA_LIGASE_I"/>
    <property type="match status" value="1"/>
</dbReference>
<comment type="cofactor">
    <cofactor evidence="1 15">
        <name>Zn(2+)</name>
        <dbReference type="ChEBI" id="CHEBI:29105"/>
    </cofactor>
</comment>
<keyword evidence="7 15" id="KW-0479">Metal-binding</keyword>
<dbReference type="InterPro" id="IPR023586">
    <property type="entry name" value="Ile-tRNA-ligase_type2"/>
</dbReference>
<organism evidence="18 19">
    <name type="scientific">Candidatus Doudnabacteria bacterium RIFCSPHIGHO2_01_FULL_46_14</name>
    <dbReference type="NCBI Taxonomy" id="1817824"/>
    <lineage>
        <taxon>Bacteria</taxon>
        <taxon>Candidatus Doudnaibacteriota</taxon>
    </lineage>
</organism>
<dbReference type="Pfam" id="PF00133">
    <property type="entry name" value="tRNA-synt_1"/>
    <property type="match status" value="1"/>
</dbReference>
<evidence type="ECO:0000259" key="16">
    <source>
        <dbReference type="Pfam" id="PF00133"/>
    </source>
</evidence>
<comment type="domain">
    <text evidence="15">IleRS has two distinct active sites: one for aminoacylation and one for editing. The misactivated valine is translocated from the active site to the editing site, which sterically excludes the correctly activated isoleucine. The single editing site contains two valyl binding pockets, one specific for each substrate (Val-AMP or Val-tRNA(Ile)).</text>
</comment>
<keyword evidence="5 15" id="KW-0963">Cytoplasm</keyword>
<evidence type="ECO:0000256" key="11">
    <source>
        <dbReference type="ARBA" id="ARBA00022917"/>
    </source>
</evidence>
<dbReference type="Pfam" id="PF19302">
    <property type="entry name" value="DUF5915"/>
    <property type="match status" value="1"/>
</dbReference>
<feature type="domain" description="Methionyl/Valyl/Leucyl/Isoleucyl-tRNA synthetase anticodon-binding" evidence="17">
    <location>
        <begin position="730"/>
        <end position="880"/>
    </location>
</feature>
<dbReference type="GO" id="GO:0002161">
    <property type="term" value="F:aminoacyl-tRNA deacylase activity"/>
    <property type="evidence" value="ECO:0007669"/>
    <property type="project" value="InterPro"/>
</dbReference>
<dbReference type="EMBL" id="MFEK01000007">
    <property type="protein sequence ID" value="OGE79152.1"/>
    <property type="molecule type" value="Genomic_DNA"/>
</dbReference>
<evidence type="ECO:0000313" key="18">
    <source>
        <dbReference type="EMBL" id="OGE79152.1"/>
    </source>
</evidence>
<feature type="short sequence motif" description="'HIGH' region" evidence="15">
    <location>
        <begin position="48"/>
        <end position="58"/>
    </location>
</feature>
<dbReference type="Proteomes" id="UP000176864">
    <property type="component" value="Unassembled WGS sequence"/>
</dbReference>
<dbReference type="SUPFAM" id="SSF52374">
    <property type="entry name" value="Nucleotidylyl transferase"/>
    <property type="match status" value="1"/>
</dbReference>
<dbReference type="SUPFAM" id="SSF47323">
    <property type="entry name" value="Anticodon-binding domain of a subclass of class I aminoacyl-tRNA synthetases"/>
    <property type="match status" value="1"/>
</dbReference>
<sequence length="1026" mass="116981">MFNPVDPKPNFPKLEGRLLAFWEKEKIFEKSLEQTKNGKPFTFYDGPPFATGLPHYGHILASTIKDVIPRYQTMKGRYVRRRWGWDCHGLPIEEIVERQLKISGKKQIEEIGIKKFNEICRSKVLEYVGEWRKTVRRIARWVDFDNSYKTMDRDYMESVWWGFKQIYDNKLVYEGRKVLLYCPRCETPVSNFEVAMDNSYKDVTEEAVIVKFKLKSTLPQPLPSREGNSSPLPGSPKSALAFGVGLRGEDKGGGDTYFLAWTTTPWTLPANIGLAVGSKITYVIFRISNENQNPTFIATKDRLATIAPNAEIIKEIKGSDLVGLEYEPLFDVPDMKSDKSYRVYAGDFVNTEEGTGIVHISATYGEDDHQLAVREGIPIIPLLDEKGKFNQKAPESIRGQYFKNSEKVIKKDLEGRGLLFERKSYLHSYPHCWRCSTALYYNAIPAWFINIQKIKKKLLKSNDKEINWFPEHLKHGRYEKSVEAAPDWNISRNRYWGNPIPVWKCEKCGKNTVVGSVAELKEKVVSGYQKDLDLHRPYIDEVILKCDHPAASGGAGCGGEARRIAEIFDSWVEAGSMPFAEFHYPFENKKEFESRLPAQFVTEYIAQTRAWFYVMHVISVILFGKAPFENVLTTGTLMAEDGNKLSKSKRNFPDPDIVIEKYGVDSLRFYLMNSVVMQADNQNFSEKDLATTHRKTVLILWNVYNYFIAYANEAKWDYAQETKPSEQILDQWVYARIQELINEVSNQLDAYNTVRATRALEEFISDLSTWYLRRSRGRSDSDFFTTLRHCLIVASKVTAPFTPYISEEIYQNLTPPSPPHEGGIRGEVVVSVHLASWPETRTLGKKESELLAQMAELRKIVEQVHALRAKAGIKLRQPLAKLTILKNNAPPSLAGASRGGQPPLSLRGGEGELLEILKGEVNVKEVVFGDKLELDTNLSEDLKLEGLTAELTRQIQQLRKDSGLKIGEMATLEYQSESDIIKRAMQAVDRKKTYLANVEYGISNMEGKEMEIEGGLKLKLALRITN</sequence>
<dbReference type="InterPro" id="IPR009080">
    <property type="entry name" value="tRNAsynth_Ia_anticodon-bd"/>
</dbReference>
<comment type="similarity">
    <text evidence="3 15">Belongs to the class-I aminoacyl-tRNA synthetase family. IleS type 2 subfamily.</text>
</comment>
<dbReference type="EC" id="6.1.1.5" evidence="15"/>
<evidence type="ECO:0000256" key="15">
    <source>
        <dbReference type="HAMAP-Rule" id="MF_02003"/>
    </source>
</evidence>
<dbReference type="PRINTS" id="PR00984">
    <property type="entry name" value="TRNASYNTHILE"/>
</dbReference>
<dbReference type="GO" id="GO:0008270">
    <property type="term" value="F:zinc ion binding"/>
    <property type="evidence" value="ECO:0007669"/>
    <property type="project" value="UniProtKB-UniRule"/>
</dbReference>
<keyword evidence="9 15" id="KW-0862">Zinc</keyword>
<evidence type="ECO:0000256" key="3">
    <source>
        <dbReference type="ARBA" id="ARBA00007078"/>
    </source>
</evidence>
<evidence type="ECO:0000256" key="9">
    <source>
        <dbReference type="ARBA" id="ARBA00022833"/>
    </source>
</evidence>
<evidence type="ECO:0000256" key="4">
    <source>
        <dbReference type="ARBA" id="ARBA00011245"/>
    </source>
</evidence>
<dbReference type="InterPro" id="IPR033709">
    <property type="entry name" value="Anticodon_Ile_ABEc"/>
</dbReference>
<evidence type="ECO:0000256" key="8">
    <source>
        <dbReference type="ARBA" id="ARBA00022741"/>
    </source>
</evidence>
<dbReference type="GO" id="GO:0005524">
    <property type="term" value="F:ATP binding"/>
    <property type="evidence" value="ECO:0007669"/>
    <property type="project" value="UniProtKB-UniRule"/>
</dbReference>
<evidence type="ECO:0000256" key="2">
    <source>
        <dbReference type="ARBA" id="ARBA00004496"/>
    </source>
</evidence>
<evidence type="ECO:0000256" key="13">
    <source>
        <dbReference type="ARBA" id="ARBA00025217"/>
    </source>
</evidence>
<dbReference type="AlphaFoldDB" id="A0A1F5NNQ5"/>
<dbReference type="HAMAP" id="MF_02003">
    <property type="entry name" value="Ile_tRNA_synth_type2"/>
    <property type="match status" value="1"/>
</dbReference>
<dbReference type="GO" id="GO:0006428">
    <property type="term" value="P:isoleucyl-tRNA aminoacylation"/>
    <property type="evidence" value="ECO:0007669"/>
    <property type="project" value="UniProtKB-UniRule"/>
</dbReference>
<dbReference type="InterPro" id="IPR002301">
    <property type="entry name" value="Ile-tRNA-ligase"/>
</dbReference>
<dbReference type="InterPro" id="IPR013155">
    <property type="entry name" value="M/V/L/I-tRNA-synth_anticd-bd"/>
</dbReference>
<comment type="catalytic activity">
    <reaction evidence="14 15">
        <text>tRNA(Ile) + L-isoleucine + ATP = L-isoleucyl-tRNA(Ile) + AMP + diphosphate</text>
        <dbReference type="Rhea" id="RHEA:11060"/>
        <dbReference type="Rhea" id="RHEA-COMP:9666"/>
        <dbReference type="Rhea" id="RHEA-COMP:9695"/>
        <dbReference type="ChEBI" id="CHEBI:30616"/>
        <dbReference type="ChEBI" id="CHEBI:33019"/>
        <dbReference type="ChEBI" id="CHEBI:58045"/>
        <dbReference type="ChEBI" id="CHEBI:78442"/>
        <dbReference type="ChEBI" id="CHEBI:78528"/>
        <dbReference type="ChEBI" id="CHEBI:456215"/>
        <dbReference type="EC" id="6.1.1.5"/>
    </reaction>
</comment>
<evidence type="ECO:0000256" key="14">
    <source>
        <dbReference type="ARBA" id="ARBA00048359"/>
    </source>
</evidence>
<dbReference type="Gene3D" id="1.10.730.10">
    <property type="entry name" value="Isoleucyl-tRNA Synthetase, Domain 1"/>
    <property type="match status" value="1"/>
</dbReference>
<feature type="binding site" evidence="15">
    <location>
        <position position="647"/>
    </location>
    <ligand>
        <name>ATP</name>
        <dbReference type="ChEBI" id="CHEBI:30616"/>
    </ligand>
</feature>
<protein>
    <recommendedName>
        <fullName evidence="15">Isoleucine--tRNA ligase</fullName>
        <ecNumber evidence="15">6.1.1.5</ecNumber>
    </recommendedName>
    <alternativeName>
        <fullName evidence="15">Isoleucyl-tRNA synthetase</fullName>
        <shortName evidence="15">IleRS</shortName>
    </alternativeName>
</protein>
<dbReference type="SUPFAM" id="SSF50677">
    <property type="entry name" value="ValRS/IleRS/LeuRS editing domain"/>
    <property type="match status" value="1"/>
</dbReference>
<accession>A0A1F5NNQ5</accession>
<evidence type="ECO:0000313" key="19">
    <source>
        <dbReference type="Proteomes" id="UP000176864"/>
    </source>
</evidence>
<dbReference type="PANTHER" id="PTHR42780:SF1">
    <property type="entry name" value="ISOLEUCINE--TRNA LIGASE, CYTOPLASMIC"/>
    <property type="match status" value="1"/>
</dbReference>
<keyword evidence="6 15" id="KW-0436">Ligase</keyword>
<comment type="subunit">
    <text evidence="4 15">Monomer.</text>
</comment>
<evidence type="ECO:0000256" key="12">
    <source>
        <dbReference type="ARBA" id="ARBA00023146"/>
    </source>
</evidence>
<comment type="subcellular location">
    <subcellularLocation>
        <location evidence="2 15">Cytoplasm</location>
    </subcellularLocation>
</comment>
<keyword evidence="12 15" id="KW-0030">Aminoacyl-tRNA synthetase</keyword>
<keyword evidence="10 15" id="KW-0067">ATP-binding</keyword>
<dbReference type="CDD" id="cd07961">
    <property type="entry name" value="Anticodon_Ia_Ile_ABEc"/>
    <property type="match status" value="1"/>
</dbReference>
<dbReference type="FunFam" id="3.40.50.620:FF:000063">
    <property type="entry name" value="Isoleucine--tRNA ligase"/>
    <property type="match status" value="1"/>
</dbReference>
<dbReference type="InterPro" id="IPR014729">
    <property type="entry name" value="Rossmann-like_a/b/a_fold"/>
</dbReference>
<keyword evidence="8 15" id="KW-0547">Nucleotide-binding</keyword>
<reference evidence="18 19" key="1">
    <citation type="journal article" date="2016" name="Nat. Commun.">
        <title>Thousands of microbial genomes shed light on interconnected biogeochemical processes in an aquifer system.</title>
        <authorList>
            <person name="Anantharaman K."/>
            <person name="Brown C.T."/>
            <person name="Hug L.A."/>
            <person name="Sharon I."/>
            <person name="Castelle C.J."/>
            <person name="Probst A.J."/>
            <person name="Thomas B.C."/>
            <person name="Singh A."/>
            <person name="Wilkins M.J."/>
            <person name="Karaoz U."/>
            <person name="Brodie E.L."/>
            <person name="Williams K.H."/>
            <person name="Hubbard S.S."/>
            <person name="Banfield J.F."/>
        </authorList>
    </citation>
    <scope>NUCLEOTIDE SEQUENCE [LARGE SCALE GENOMIC DNA]</scope>
</reference>
<dbReference type="GO" id="GO:0004822">
    <property type="term" value="F:isoleucine-tRNA ligase activity"/>
    <property type="evidence" value="ECO:0007669"/>
    <property type="project" value="UniProtKB-UniRule"/>
</dbReference>
<proteinExistence type="inferred from homology"/>
<dbReference type="Gene3D" id="3.40.50.620">
    <property type="entry name" value="HUPs"/>
    <property type="match status" value="2"/>
</dbReference>
<dbReference type="InterPro" id="IPR009008">
    <property type="entry name" value="Val/Leu/Ile-tRNA-synth_edit"/>
</dbReference>
<evidence type="ECO:0000256" key="1">
    <source>
        <dbReference type="ARBA" id="ARBA00001947"/>
    </source>
</evidence>
<evidence type="ECO:0000256" key="10">
    <source>
        <dbReference type="ARBA" id="ARBA00022840"/>
    </source>
</evidence>
<gene>
    <name evidence="15" type="primary">ileS</name>
    <name evidence="18" type="ORF">A2751_05950</name>
</gene>
<evidence type="ECO:0000256" key="5">
    <source>
        <dbReference type="ARBA" id="ARBA00022490"/>
    </source>
</evidence>
<feature type="short sequence motif" description="'KMSKS' region" evidence="15">
    <location>
        <begin position="644"/>
        <end position="648"/>
    </location>
</feature>